<dbReference type="Proteomes" id="UP000035720">
    <property type="component" value="Unassembled WGS sequence"/>
</dbReference>
<keyword evidence="1" id="KW-1277">Toxin-antitoxin system</keyword>
<dbReference type="InterPro" id="IPR011660">
    <property type="entry name" value="VapB-like"/>
</dbReference>
<evidence type="ECO:0000313" key="3">
    <source>
        <dbReference type="Proteomes" id="UP000035720"/>
    </source>
</evidence>
<dbReference type="STRING" id="1193518.BN13_170008"/>
<sequence>MGLNIKNERVCRLAREAAERTGQTQTGAIESALERYLAGLLAAASPANTDQVATTFARLDAVMAPADREAIRTGVEDLYDEATGLPA</sequence>
<reference evidence="2 3" key="1">
    <citation type="journal article" date="2013" name="ISME J.">
        <title>A metabolic model for members of the genus Tetrasphaera involved in enhanced biological phosphorus removal.</title>
        <authorList>
            <person name="Kristiansen R."/>
            <person name="Nguyen H.T.T."/>
            <person name="Saunders A.M."/>
            <person name="Nielsen J.L."/>
            <person name="Wimmer R."/>
            <person name="Le V.Q."/>
            <person name="McIlroy S.J."/>
            <person name="Petrovski S."/>
            <person name="Seviour R.J."/>
            <person name="Calteau A."/>
            <person name="Nielsen K.L."/>
            <person name="Nielsen P.H."/>
        </authorList>
    </citation>
    <scope>NUCLEOTIDE SEQUENCE [LARGE SCALE GENOMIC DNA]</scope>
    <source>
        <strain evidence="2 3">Ben 74</strain>
    </source>
</reference>
<dbReference type="RefSeq" id="WP_048544769.1">
    <property type="nucleotide sequence ID" value="NZ_HF571038.1"/>
</dbReference>
<dbReference type="AlphaFoldDB" id="A0A077MC55"/>
<name>A0A077MC55_9MICO</name>
<dbReference type="OrthoDB" id="560250at2"/>
<keyword evidence="3" id="KW-1185">Reference proteome</keyword>
<dbReference type="Pfam" id="PF07704">
    <property type="entry name" value="PSK_trans_fac"/>
    <property type="match status" value="1"/>
</dbReference>
<evidence type="ECO:0000313" key="2">
    <source>
        <dbReference type="EMBL" id="CCI52407.1"/>
    </source>
</evidence>
<accession>A0A077MC55</accession>
<gene>
    <name evidence="2" type="ORF">BN13_170008</name>
</gene>
<proteinExistence type="predicted"/>
<organism evidence="2 3">
    <name type="scientific">Nostocoides jenkinsii Ben 74</name>
    <dbReference type="NCBI Taxonomy" id="1193518"/>
    <lineage>
        <taxon>Bacteria</taxon>
        <taxon>Bacillati</taxon>
        <taxon>Actinomycetota</taxon>
        <taxon>Actinomycetes</taxon>
        <taxon>Micrococcales</taxon>
        <taxon>Intrasporangiaceae</taxon>
        <taxon>Nostocoides</taxon>
    </lineage>
</organism>
<dbReference type="EMBL" id="CAJC01000079">
    <property type="protein sequence ID" value="CCI52407.1"/>
    <property type="molecule type" value="Genomic_DNA"/>
</dbReference>
<protein>
    <submittedName>
        <fullName evidence="2">Uncharacterized protein</fullName>
    </submittedName>
</protein>
<comment type="caution">
    <text evidence="2">The sequence shown here is derived from an EMBL/GenBank/DDBJ whole genome shotgun (WGS) entry which is preliminary data.</text>
</comment>
<evidence type="ECO:0000256" key="1">
    <source>
        <dbReference type="ARBA" id="ARBA00022649"/>
    </source>
</evidence>